<dbReference type="PROSITE" id="PS51725">
    <property type="entry name" value="ABM"/>
    <property type="match status" value="1"/>
</dbReference>
<dbReference type="InterPro" id="IPR007138">
    <property type="entry name" value="ABM_dom"/>
</dbReference>
<comment type="caution">
    <text evidence="2">The sequence shown here is derived from an EMBL/GenBank/DDBJ whole genome shotgun (WGS) entry which is preliminary data.</text>
</comment>
<dbReference type="InterPro" id="IPR050744">
    <property type="entry name" value="AI-2_Isomerase_LsrG"/>
</dbReference>
<dbReference type="Gene3D" id="3.30.70.100">
    <property type="match status" value="1"/>
</dbReference>
<dbReference type="OrthoDB" id="287932at2"/>
<evidence type="ECO:0000313" key="3">
    <source>
        <dbReference type="Proteomes" id="UP000214646"/>
    </source>
</evidence>
<dbReference type="PANTHER" id="PTHR33336">
    <property type="entry name" value="QUINOL MONOOXYGENASE YGIN-RELATED"/>
    <property type="match status" value="1"/>
</dbReference>
<dbReference type="GO" id="GO:0016491">
    <property type="term" value="F:oxidoreductase activity"/>
    <property type="evidence" value="ECO:0007669"/>
    <property type="project" value="TreeGrafter"/>
</dbReference>
<gene>
    <name evidence="2" type="ORF">FRUB_03093</name>
</gene>
<sequence length="102" mass="11211">MLHVIATIEVAAGRRAELLAEFHRLVPLVRAEEGCIEYGPAVDAVTPIAVQAPVRPDVLMVVEKWASLEALQAHSKAPHMAEYRQRVVGLVQRVTLQILEPA</sequence>
<dbReference type="Proteomes" id="UP000214646">
    <property type="component" value="Unassembled WGS sequence"/>
</dbReference>
<reference evidence="3" key="1">
    <citation type="submission" date="2017-06" db="EMBL/GenBank/DDBJ databases">
        <title>Genome analysis of Fimbriiglobus ruber SP5, the first member of the order Planctomycetales with confirmed chitinolytic capability.</title>
        <authorList>
            <person name="Ravin N.V."/>
            <person name="Rakitin A.L."/>
            <person name="Ivanova A.A."/>
            <person name="Beletsky A.V."/>
            <person name="Kulichevskaya I.S."/>
            <person name="Mardanov A.V."/>
            <person name="Dedysh S.N."/>
        </authorList>
    </citation>
    <scope>NUCLEOTIDE SEQUENCE [LARGE SCALE GENOMIC DNA]</scope>
    <source>
        <strain evidence="3">SP5</strain>
    </source>
</reference>
<dbReference type="Pfam" id="PF03992">
    <property type="entry name" value="ABM"/>
    <property type="match status" value="1"/>
</dbReference>
<dbReference type="EMBL" id="NIDE01000004">
    <property type="protein sequence ID" value="OWK43494.1"/>
    <property type="molecule type" value="Genomic_DNA"/>
</dbReference>
<dbReference type="SUPFAM" id="SSF54909">
    <property type="entry name" value="Dimeric alpha+beta barrel"/>
    <property type="match status" value="1"/>
</dbReference>
<proteinExistence type="predicted"/>
<organism evidence="2 3">
    <name type="scientific">Fimbriiglobus ruber</name>
    <dbReference type="NCBI Taxonomy" id="1908690"/>
    <lineage>
        <taxon>Bacteria</taxon>
        <taxon>Pseudomonadati</taxon>
        <taxon>Planctomycetota</taxon>
        <taxon>Planctomycetia</taxon>
        <taxon>Gemmatales</taxon>
        <taxon>Gemmataceae</taxon>
        <taxon>Fimbriiglobus</taxon>
    </lineage>
</organism>
<feature type="domain" description="ABM" evidence="1">
    <location>
        <begin position="2"/>
        <end position="99"/>
    </location>
</feature>
<evidence type="ECO:0000259" key="1">
    <source>
        <dbReference type="PROSITE" id="PS51725"/>
    </source>
</evidence>
<name>A0A225DV16_9BACT</name>
<dbReference type="PANTHER" id="PTHR33336:SF3">
    <property type="entry name" value="ABM DOMAIN-CONTAINING PROTEIN"/>
    <property type="match status" value="1"/>
</dbReference>
<evidence type="ECO:0000313" key="2">
    <source>
        <dbReference type="EMBL" id="OWK43494.1"/>
    </source>
</evidence>
<keyword evidence="3" id="KW-1185">Reference proteome</keyword>
<protein>
    <submittedName>
        <fullName evidence="2">YgiN protein involved in menadione metabolism</fullName>
    </submittedName>
</protein>
<dbReference type="GO" id="GO:0005829">
    <property type="term" value="C:cytosol"/>
    <property type="evidence" value="ECO:0007669"/>
    <property type="project" value="TreeGrafter"/>
</dbReference>
<dbReference type="RefSeq" id="WP_088254323.1">
    <property type="nucleotide sequence ID" value="NZ_NIDE01000004.1"/>
</dbReference>
<accession>A0A225DV16</accession>
<dbReference type="AlphaFoldDB" id="A0A225DV16"/>
<dbReference type="InterPro" id="IPR011008">
    <property type="entry name" value="Dimeric_a/b-barrel"/>
</dbReference>